<keyword evidence="4 13" id="KW-0813">Transport</keyword>
<evidence type="ECO:0000256" key="2">
    <source>
        <dbReference type="ARBA" id="ARBA00004448"/>
    </source>
</evidence>
<dbReference type="Proteomes" id="UP000001055">
    <property type="component" value="Unassembled WGS sequence"/>
</dbReference>
<dbReference type="Pfam" id="PF13405">
    <property type="entry name" value="EF-hand_6"/>
    <property type="match status" value="1"/>
</dbReference>
<dbReference type="eggNOG" id="KOG0036">
    <property type="taxonomic scope" value="Eukaryota"/>
</dbReference>
<dbReference type="Pfam" id="PF00153">
    <property type="entry name" value="Mito_carr"/>
    <property type="match status" value="2"/>
</dbReference>
<evidence type="ECO:0000256" key="7">
    <source>
        <dbReference type="ARBA" id="ARBA00022792"/>
    </source>
</evidence>
<dbReference type="RefSeq" id="XP_001797559.1">
    <property type="nucleotide sequence ID" value="XM_001797507.1"/>
</dbReference>
<feature type="domain" description="EF-hand" evidence="14">
    <location>
        <begin position="83"/>
        <end position="118"/>
    </location>
</feature>
<reference evidence="16" key="1">
    <citation type="journal article" date="2007" name="Plant Cell">
        <title>Dothideomycete-plant interactions illuminated by genome sequencing and EST analysis of the wheat pathogen Stagonospora nodorum.</title>
        <authorList>
            <person name="Hane J.K."/>
            <person name="Lowe R.G."/>
            <person name="Solomon P.S."/>
            <person name="Tan K.C."/>
            <person name="Schoch C.L."/>
            <person name="Spatafora J.W."/>
            <person name="Crous P.W."/>
            <person name="Kodira C."/>
            <person name="Birren B.W."/>
            <person name="Galagan J.E."/>
            <person name="Torriani S.F."/>
            <person name="McDonald B.A."/>
            <person name="Oliver R.P."/>
        </authorList>
    </citation>
    <scope>NUCLEOTIDE SEQUENCE [LARGE SCALE GENOMIC DNA]</scope>
    <source>
        <strain evidence="16">SN15 / ATCC MYA-4574 / FGSC 10173</strain>
    </source>
</reference>
<evidence type="ECO:0000256" key="1">
    <source>
        <dbReference type="ARBA" id="ARBA00002238"/>
    </source>
</evidence>
<dbReference type="GO" id="GO:0015866">
    <property type="term" value="P:ADP transport"/>
    <property type="evidence" value="ECO:0000318"/>
    <property type="project" value="GO_Central"/>
</dbReference>
<keyword evidence="11 12" id="KW-0472">Membrane</keyword>
<comment type="similarity">
    <text evidence="13">Belongs to the mitochondrial carrier (TC 2.A.29) family.</text>
</comment>
<evidence type="ECO:0000256" key="5">
    <source>
        <dbReference type="ARBA" id="ARBA00022692"/>
    </source>
</evidence>
<accession>Q0UM05</accession>
<evidence type="ECO:0000256" key="12">
    <source>
        <dbReference type="PROSITE-ProRule" id="PRU00282"/>
    </source>
</evidence>
<dbReference type="PROSITE" id="PS50920">
    <property type="entry name" value="SOLCAR"/>
    <property type="match status" value="2"/>
</dbReference>
<dbReference type="PROSITE" id="PS00018">
    <property type="entry name" value="EF_HAND_1"/>
    <property type="match status" value="1"/>
</dbReference>
<dbReference type="Gene3D" id="1.10.238.10">
    <property type="entry name" value="EF-hand"/>
    <property type="match status" value="1"/>
</dbReference>
<dbReference type="GO" id="GO:0005347">
    <property type="term" value="F:ATP transmembrane transporter activity"/>
    <property type="evidence" value="ECO:0000318"/>
    <property type="project" value="GO_Central"/>
</dbReference>
<organism evidence="15 16">
    <name type="scientific">Phaeosphaeria nodorum (strain SN15 / ATCC MYA-4574 / FGSC 10173)</name>
    <name type="common">Glume blotch fungus</name>
    <name type="synonym">Parastagonospora nodorum</name>
    <dbReference type="NCBI Taxonomy" id="321614"/>
    <lineage>
        <taxon>Eukaryota</taxon>
        <taxon>Fungi</taxon>
        <taxon>Dikarya</taxon>
        <taxon>Ascomycota</taxon>
        <taxon>Pezizomycotina</taxon>
        <taxon>Dothideomycetes</taxon>
        <taxon>Pleosporomycetidae</taxon>
        <taxon>Pleosporales</taxon>
        <taxon>Pleosporineae</taxon>
        <taxon>Phaeosphaeriaceae</taxon>
        <taxon>Parastagonospora</taxon>
    </lineage>
</organism>
<name>Q0UM05_PHANO</name>
<dbReference type="GO" id="GO:0015867">
    <property type="term" value="P:ATP transport"/>
    <property type="evidence" value="ECO:0000318"/>
    <property type="project" value="GO_Central"/>
</dbReference>
<dbReference type="PRINTS" id="PR00926">
    <property type="entry name" value="MITOCARRIER"/>
</dbReference>
<dbReference type="PANTHER" id="PTHR24089">
    <property type="entry name" value="SOLUTE CARRIER FAMILY 25"/>
    <property type="match status" value="1"/>
</dbReference>
<dbReference type="InterPro" id="IPR018108">
    <property type="entry name" value="MCP_transmembrane"/>
</dbReference>
<protein>
    <recommendedName>
        <fullName evidence="3">Mitochondrial thiamine pyrophosphate carrier 1</fullName>
    </recommendedName>
</protein>
<evidence type="ECO:0000256" key="9">
    <source>
        <dbReference type="ARBA" id="ARBA00022989"/>
    </source>
</evidence>
<dbReference type="STRING" id="321614.Q0UM05"/>
<evidence type="ECO:0000256" key="3">
    <source>
        <dbReference type="ARBA" id="ARBA00021935"/>
    </source>
</evidence>
<dbReference type="InParanoid" id="Q0UM05"/>
<evidence type="ECO:0000256" key="10">
    <source>
        <dbReference type="ARBA" id="ARBA00023128"/>
    </source>
</evidence>
<keyword evidence="7" id="KW-0999">Mitochondrion inner membrane</keyword>
<sequence length="397" mass="42830">MDTNSASVADARVDELWATLDTRKQGHLDLPALKKGLLDDVMKAVDTDGSGQISYQGELYSQLLRNNPLLMPVGPEFRTFVHETERELLSLFKSIDYNNDGKISKPELRAALSRAGLAVPNSNLDTFFTEVDTNNDGSISYFVAGGIAGIVSRTSTAPLDRLKVYLIAQTGAATEQAVVAAKSGNVISAVRNAWTPLATAMKELWQAGGMRSLYAGNGLNVIKVMPESAIKFGSYEASVAIFNRMQCETVSGGLHGNRLIIATAKKMWAHNGVAAYYRGLPMGIVGIFPYAALDLGTFEYLKRAVARRNAKRLGCHEQDAEPGGFMTAAIGGFSGAFGAMLHPRTYTGIVDVTRQTIAGEGWRGLFKGLTPNLLKVVPAVSITYVVYDKSKKIIGLR</sequence>
<evidence type="ECO:0000256" key="6">
    <source>
        <dbReference type="ARBA" id="ARBA00022737"/>
    </source>
</evidence>
<dbReference type="AlphaFoldDB" id="Q0UM05"/>
<dbReference type="PROSITE" id="PS50222">
    <property type="entry name" value="EF_HAND_2"/>
    <property type="match status" value="1"/>
</dbReference>
<dbReference type="GO" id="GO:0005743">
    <property type="term" value="C:mitochondrial inner membrane"/>
    <property type="evidence" value="ECO:0007669"/>
    <property type="project" value="UniProtKB-SubCell"/>
</dbReference>
<proteinExistence type="inferred from homology"/>
<dbReference type="SUPFAM" id="SSF103506">
    <property type="entry name" value="Mitochondrial carrier"/>
    <property type="match status" value="1"/>
</dbReference>
<dbReference type="VEuPathDB" id="FungiDB:JI435_072090"/>
<evidence type="ECO:0000259" key="14">
    <source>
        <dbReference type="PROSITE" id="PS50222"/>
    </source>
</evidence>
<dbReference type="CDD" id="cd00051">
    <property type="entry name" value="EFh"/>
    <property type="match status" value="1"/>
</dbReference>
<evidence type="ECO:0000256" key="13">
    <source>
        <dbReference type="RuleBase" id="RU000488"/>
    </source>
</evidence>
<dbReference type="InterPro" id="IPR023395">
    <property type="entry name" value="MCP_dom_sf"/>
</dbReference>
<feature type="repeat" description="Solcar" evidence="12">
    <location>
        <begin position="136"/>
        <end position="241"/>
    </location>
</feature>
<gene>
    <name evidence="15" type="ORF">SNOG_07209</name>
</gene>
<keyword evidence="10" id="KW-0496">Mitochondrion</keyword>
<evidence type="ECO:0000313" key="16">
    <source>
        <dbReference type="Proteomes" id="UP000001055"/>
    </source>
</evidence>
<dbReference type="FunFam" id="1.10.238.10:FF:000668">
    <property type="entry name" value="Uncharacterized protein"/>
    <property type="match status" value="1"/>
</dbReference>
<keyword evidence="6" id="KW-0677">Repeat</keyword>
<keyword evidence="9" id="KW-1133">Transmembrane helix</keyword>
<dbReference type="Pfam" id="PF13202">
    <property type="entry name" value="EF-hand_5"/>
    <property type="match status" value="1"/>
</dbReference>
<comment type="subcellular location">
    <subcellularLocation>
        <location evidence="2">Mitochondrion inner membrane</location>
        <topology evidence="2">Multi-pass membrane protein</topology>
    </subcellularLocation>
</comment>
<dbReference type="Gene3D" id="1.50.40.10">
    <property type="entry name" value="Mitochondrial carrier domain"/>
    <property type="match status" value="2"/>
</dbReference>
<feature type="repeat" description="Solcar" evidence="12">
    <location>
        <begin position="298"/>
        <end position="393"/>
    </location>
</feature>
<dbReference type="InterPro" id="IPR018247">
    <property type="entry name" value="EF_Hand_1_Ca_BS"/>
</dbReference>
<dbReference type="GO" id="GO:0005509">
    <property type="term" value="F:calcium ion binding"/>
    <property type="evidence" value="ECO:0007669"/>
    <property type="project" value="InterPro"/>
</dbReference>
<dbReference type="InterPro" id="IPR011992">
    <property type="entry name" value="EF-hand-dom_pair"/>
</dbReference>
<evidence type="ECO:0000256" key="11">
    <source>
        <dbReference type="ARBA" id="ARBA00023136"/>
    </source>
</evidence>
<dbReference type="GeneID" id="5974449"/>
<dbReference type="EMBL" id="CH445334">
    <property type="protein sequence ID" value="EAT85860.2"/>
    <property type="molecule type" value="Genomic_DNA"/>
</dbReference>
<dbReference type="SUPFAM" id="SSF47473">
    <property type="entry name" value="EF-hand"/>
    <property type="match status" value="1"/>
</dbReference>
<dbReference type="SMART" id="SM00054">
    <property type="entry name" value="EFh"/>
    <property type="match status" value="3"/>
</dbReference>
<comment type="function">
    <text evidence="1">Mitochondrial transporter that mediates uptake of thiamine pyrophosphate (ThPP) into mitochondria.</text>
</comment>
<evidence type="ECO:0000313" key="15">
    <source>
        <dbReference type="EMBL" id="EAT85860.2"/>
    </source>
</evidence>
<keyword evidence="8" id="KW-0106">Calcium</keyword>
<evidence type="ECO:0000256" key="8">
    <source>
        <dbReference type="ARBA" id="ARBA00022837"/>
    </source>
</evidence>
<dbReference type="InterPro" id="IPR002048">
    <property type="entry name" value="EF_hand_dom"/>
</dbReference>
<dbReference type="HOGENOM" id="CLU_015166_2_2_1"/>
<dbReference type="KEGG" id="pno:SNOG_07209"/>
<dbReference type="InterPro" id="IPR002067">
    <property type="entry name" value="MCP"/>
</dbReference>
<evidence type="ECO:0000256" key="4">
    <source>
        <dbReference type="ARBA" id="ARBA00022448"/>
    </source>
</evidence>
<keyword evidence="5 12" id="KW-0812">Transmembrane</keyword>